<evidence type="ECO:0000313" key="2">
    <source>
        <dbReference type="Proteomes" id="UP001319882"/>
    </source>
</evidence>
<name>A0ABS8DUK4_9GAMM</name>
<dbReference type="CDD" id="cd16441">
    <property type="entry name" value="beta_Kdo_transferase_KpsS"/>
    <property type="match status" value="1"/>
</dbReference>
<dbReference type="Proteomes" id="UP001319882">
    <property type="component" value="Unassembled WGS sequence"/>
</dbReference>
<keyword evidence="2" id="KW-1185">Reference proteome</keyword>
<dbReference type="EMBL" id="WHVL01000004">
    <property type="protein sequence ID" value="MCB8889565.1"/>
    <property type="molecule type" value="Genomic_DNA"/>
</dbReference>
<reference evidence="1 2" key="1">
    <citation type="journal article" date="2021" name="Sci. Rep.">
        <title>Genome analysis of a halophilic bacterium Halomonas malpeensis YU-PRIM-29(T) reveals its exopolysaccharide and pigment producing capabilities.</title>
        <authorList>
            <person name="Athmika"/>
            <person name="Ghate S.D."/>
            <person name="Arun A.B."/>
            <person name="Rao S.S."/>
            <person name="Kumar S.T.A."/>
            <person name="Kandiyil M.K."/>
            <person name="Saptami K."/>
            <person name="Rekha P.D."/>
        </authorList>
    </citation>
    <scope>NUCLEOTIDE SEQUENCE [LARGE SCALE GENOMIC DNA]</scope>
    <source>
        <strain evidence="2">prim 29</strain>
    </source>
</reference>
<evidence type="ECO:0000313" key="1">
    <source>
        <dbReference type="EMBL" id="MCB8889565.1"/>
    </source>
</evidence>
<organism evidence="1 2">
    <name type="scientific">Vreelandella malpeensis</name>
    <dbReference type="NCBI Taxonomy" id="1172368"/>
    <lineage>
        <taxon>Bacteria</taxon>
        <taxon>Pseudomonadati</taxon>
        <taxon>Pseudomonadota</taxon>
        <taxon>Gammaproteobacteria</taxon>
        <taxon>Oceanospirillales</taxon>
        <taxon>Halomonadaceae</taxon>
        <taxon>Vreelandella</taxon>
    </lineage>
</organism>
<protein>
    <submittedName>
        <fullName evidence="1">Capsular biosynthesis protein</fullName>
    </submittedName>
</protein>
<sequence length="410" mass="46414">MQKRAFLFLQGVCSPFYQRLAQRLKSDGHLVVKVHFNAGDIAYWHRSLGPSHLFRGRLDELPGFIQSLWARYAITDQVLFGDRRPVHRAAIDHAEAAGIRTHVFEEGYFRPFWITLERDGVNGHSLLPRDPSWFFETGKALPALPKPVRFKSSFKLRARHDVAYHAAGLANPLIAPRYRNHAPITAPVEYAGYIKRFTLLKQWKKRDARRVKALIEGHAPYYLLPLQLDSDAQIRDHSPYANMEEVMDHVLGSFARHAPPGSILCVKNHPLDMRLISHLHTLKRLERFYDLEGRIVYLESGDLEALLKHAAGTVTVNSTVGIVALENGCPTFALSDPIYHLAGLTCEGPLEEFWQAPAKPDARLFDYFRNTVMHTVQVNGGFYCTVGIELAVTNAARILEACPSPLERLL</sequence>
<dbReference type="Pfam" id="PF05159">
    <property type="entry name" value="Capsule_synth"/>
    <property type="match status" value="1"/>
</dbReference>
<gene>
    <name evidence="1" type="ORF">GEV37_10620</name>
</gene>
<proteinExistence type="predicted"/>
<accession>A0ABS8DUK4</accession>
<dbReference type="RefSeq" id="WP_227390238.1">
    <property type="nucleotide sequence ID" value="NZ_JBHSCJ010000002.1"/>
</dbReference>
<comment type="caution">
    <text evidence="1">The sequence shown here is derived from an EMBL/GenBank/DDBJ whole genome shotgun (WGS) entry which is preliminary data.</text>
</comment>
<dbReference type="InterPro" id="IPR007833">
    <property type="entry name" value="Capsule_polysaccharide_synth"/>
</dbReference>